<protein>
    <submittedName>
        <fullName evidence="1">TenA family transcriptional regulator</fullName>
    </submittedName>
</protein>
<gene>
    <name evidence="1" type="ORF">RHOFW104T7_16260</name>
</gene>
<proteinExistence type="predicted"/>
<dbReference type="eggNOG" id="COG5424">
    <property type="taxonomic scope" value="Bacteria"/>
</dbReference>
<dbReference type="RefSeq" id="WP_008434729.1">
    <property type="nucleotide sequence ID" value="NZ_LVJS01000052.1"/>
</dbReference>
<evidence type="ECO:0000313" key="1">
    <source>
        <dbReference type="EMBL" id="KZC22917.1"/>
    </source>
</evidence>
<dbReference type="Proteomes" id="UP000076131">
    <property type="component" value="Unassembled WGS sequence"/>
</dbReference>
<dbReference type="SUPFAM" id="SSF48613">
    <property type="entry name" value="Heme oxygenase-like"/>
    <property type="match status" value="1"/>
</dbReference>
<dbReference type="AlphaFoldDB" id="A0A154QG36"/>
<organism evidence="1 2">
    <name type="scientific">Rhodanobacter thiooxydans</name>
    <dbReference type="NCBI Taxonomy" id="416169"/>
    <lineage>
        <taxon>Bacteria</taxon>
        <taxon>Pseudomonadati</taxon>
        <taxon>Pseudomonadota</taxon>
        <taxon>Gammaproteobacteria</taxon>
        <taxon>Lysobacterales</taxon>
        <taxon>Rhodanobacteraceae</taxon>
        <taxon>Rhodanobacter</taxon>
    </lineage>
</organism>
<accession>A0A154QG36</accession>
<dbReference type="InterPro" id="IPR016084">
    <property type="entry name" value="Haem_Oase-like_multi-hlx"/>
</dbReference>
<dbReference type="Gene3D" id="1.20.910.10">
    <property type="entry name" value="Heme oxygenase-like"/>
    <property type="match status" value="1"/>
</dbReference>
<reference evidence="1 2" key="1">
    <citation type="journal article" date="2016" name="MBio">
        <title>Lateral Gene Transfer in a Heavy Metal-Contaminated-Groundwater Microbial Community.</title>
        <authorList>
            <person name="Hemme C.L."/>
            <person name="Green S.J."/>
            <person name="Rishishwar L."/>
            <person name="Prakash O."/>
            <person name="Pettenato A."/>
            <person name="Chakraborty R."/>
            <person name="Deutschbauer A.M."/>
            <person name="Van Nostrand J.D."/>
            <person name="Wu L."/>
            <person name="He Z."/>
            <person name="Jordan I.K."/>
            <person name="Hazen T.C."/>
            <person name="Arkin A.P."/>
            <person name="Kostka J.E."/>
            <person name="Zhou J."/>
        </authorList>
    </citation>
    <scope>NUCLEOTIDE SEQUENCE [LARGE SCALE GENOMIC DNA]</scope>
    <source>
        <strain evidence="1 2">FW104-T7</strain>
    </source>
</reference>
<evidence type="ECO:0000313" key="2">
    <source>
        <dbReference type="Proteomes" id="UP000076131"/>
    </source>
</evidence>
<dbReference type="STRING" id="416169.RHOFW104T7_16260"/>
<dbReference type="EMBL" id="LVJS01000052">
    <property type="protein sequence ID" value="KZC22917.1"/>
    <property type="molecule type" value="Genomic_DNA"/>
</dbReference>
<comment type="caution">
    <text evidence="1">The sequence shown here is derived from an EMBL/GenBank/DDBJ whole genome shotgun (WGS) entry which is preliminary data.</text>
</comment>
<name>A0A154QG36_9GAMM</name>
<sequence length="258" mass="29442">MHTAFERTGPLTELSSYPQWAQDMVADCAATKQRVLDHDIWQMMIALQLDAESTGNFMRGLWPFIERFPSFMALNLLKTRYGRSPGDDMARRWLVRNIRVEQNHAEYWLNWAEGAGVPRDDLLHRAPPHGTDGLVRWCEEISARGTLAAGMVATNYAIEGVTGEWSQMIYASEKYRESFDPVTRVSSLRWLHLHAAYDDVHPWEALDIVCTLMGETPPPDDVAHLAECIKRSYMSMILLGDRCIRSCRDLWVAKEAAA</sequence>
<dbReference type="Pfam" id="PF14518">
    <property type="entry name" value="Haem_oxygenas_2"/>
    <property type="match status" value="1"/>
</dbReference>
<keyword evidence="2" id="KW-1185">Reference proteome</keyword>